<sequence>MSDLPATRVTQSEVFQNTGVDYAGPICIKRNIGGRGNQTVKAYVAVFICFSTHAIHLEAVSDMTADAFISTLRRFISRRGRPFQMFSDCGSNFLKASREITEYRDFLQKDPQATVIHEFLASKMITWHFNPPSSPHFGGLWESAVKLMKSHLIRCIGNSILNFEELSTLLTQVEACVNSRPLTPVSSSPEDLSPLTPGHFLIG</sequence>
<dbReference type="AlphaFoldDB" id="A0A8J2KW33"/>
<dbReference type="EMBL" id="CAJVCH010522424">
    <property type="protein sequence ID" value="CAG7821826.1"/>
    <property type="molecule type" value="Genomic_DNA"/>
</dbReference>
<keyword evidence="3" id="KW-1185">Reference proteome</keyword>
<dbReference type="InterPro" id="IPR001584">
    <property type="entry name" value="Integrase_cat-core"/>
</dbReference>
<feature type="domain" description="Integrase catalytic" evidence="1">
    <location>
        <begin position="1"/>
        <end position="203"/>
    </location>
</feature>
<dbReference type="PANTHER" id="PTHR47331">
    <property type="entry name" value="PHD-TYPE DOMAIN-CONTAINING PROTEIN"/>
    <property type="match status" value="1"/>
</dbReference>
<evidence type="ECO:0000313" key="2">
    <source>
        <dbReference type="EMBL" id="CAG7821826.1"/>
    </source>
</evidence>
<gene>
    <name evidence="2" type="ORF">AFUS01_LOCUS32134</name>
</gene>
<proteinExistence type="predicted"/>
<evidence type="ECO:0000259" key="1">
    <source>
        <dbReference type="PROSITE" id="PS50994"/>
    </source>
</evidence>
<feature type="non-terminal residue" evidence="2">
    <location>
        <position position="203"/>
    </location>
</feature>
<accession>A0A8J2KW33</accession>
<dbReference type="OrthoDB" id="7690379at2759"/>
<dbReference type="Proteomes" id="UP000708208">
    <property type="component" value="Unassembled WGS sequence"/>
</dbReference>
<organism evidence="2 3">
    <name type="scientific">Allacma fusca</name>
    <dbReference type="NCBI Taxonomy" id="39272"/>
    <lineage>
        <taxon>Eukaryota</taxon>
        <taxon>Metazoa</taxon>
        <taxon>Ecdysozoa</taxon>
        <taxon>Arthropoda</taxon>
        <taxon>Hexapoda</taxon>
        <taxon>Collembola</taxon>
        <taxon>Symphypleona</taxon>
        <taxon>Sminthuridae</taxon>
        <taxon>Allacma</taxon>
    </lineage>
</organism>
<protein>
    <recommendedName>
        <fullName evidence="1">Integrase catalytic domain-containing protein</fullName>
    </recommendedName>
</protein>
<evidence type="ECO:0000313" key="3">
    <source>
        <dbReference type="Proteomes" id="UP000708208"/>
    </source>
</evidence>
<reference evidence="2" key="1">
    <citation type="submission" date="2021-06" db="EMBL/GenBank/DDBJ databases">
        <authorList>
            <person name="Hodson N. C."/>
            <person name="Mongue J. A."/>
            <person name="Jaron S. K."/>
        </authorList>
    </citation>
    <scope>NUCLEOTIDE SEQUENCE</scope>
</reference>
<comment type="caution">
    <text evidence="2">The sequence shown here is derived from an EMBL/GenBank/DDBJ whole genome shotgun (WGS) entry which is preliminary data.</text>
</comment>
<dbReference type="GO" id="GO:0015074">
    <property type="term" value="P:DNA integration"/>
    <property type="evidence" value="ECO:0007669"/>
    <property type="project" value="InterPro"/>
</dbReference>
<dbReference type="PROSITE" id="PS50994">
    <property type="entry name" value="INTEGRASE"/>
    <property type="match status" value="1"/>
</dbReference>
<name>A0A8J2KW33_9HEXA</name>